<reference evidence="15 16" key="1">
    <citation type="submission" date="2024-09" db="EMBL/GenBank/DDBJ databases">
        <title>Paenibacillus zeirhizospherea sp. nov., isolated from surface of the maize (Zea mays) roots in a horticulture field, Hungary.</title>
        <authorList>
            <person name="Marton D."/>
            <person name="Farkas M."/>
            <person name="Bedics A."/>
            <person name="Toth E."/>
            <person name="Tancsics A."/>
            <person name="Boka K."/>
            <person name="Maroti G."/>
            <person name="Kriszt B."/>
            <person name="Cserhati M."/>
        </authorList>
    </citation>
    <scope>NUCLEOTIDE SEQUENCE [LARGE SCALE GENOMIC DNA]</scope>
    <source>
        <strain evidence="15 16">KCTC 33519</strain>
    </source>
</reference>
<dbReference type="PROSITE" id="PS51198">
    <property type="entry name" value="UVRD_HELICASE_ATP_BIND"/>
    <property type="match status" value="1"/>
</dbReference>
<dbReference type="Pfam" id="PF21196">
    <property type="entry name" value="PcrA_UvrD_tudor"/>
    <property type="match status" value="1"/>
</dbReference>
<evidence type="ECO:0000259" key="13">
    <source>
        <dbReference type="PROSITE" id="PS51198"/>
    </source>
</evidence>
<evidence type="ECO:0000256" key="1">
    <source>
        <dbReference type="ARBA" id="ARBA00009922"/>
    </source>
</evidence>
<gene>
    <name evidence="15" type="primary">pcrA</name>
    <name evidence="15" type="ORF">ACE41H_07660</name>
</gene>
<keyword evidence="3 10" id="KW-0378">Hydrolase</keyword>
<keyword evidence="16" id="KW-1185">Reference proteome</keyword>
<dbReference type="GO" id="GO:0003678">
    <property type="term" value="F:DNA helicase activity"/>
    <property type="evidence" value="ECO:0007669"/>
    <property type="project" value="UniProtKB-EC"/>
</dbReference>
<comment type="caution">
    <text evidence="15">The sequence shown here is derived from an EMBL/GenBank/DDBJ whole genome shotgun (WGS) entry which is preliminary data.</text>
</comment>
<dbReference type="InterPro" id="IPR027417">
    <property type="entry name" value="P-loop_NTPase"/>
</dbReference>
<name>A0ABV5AR09_9BACL</name>
<dbReference type="Pfam" id="PF13361">
    <property type="entry name" value="UvrD_C"/>
    <property type="match status" value="1"/>
</dbReference>
<dbReference type="InterPro" id="IPR013986">
    <property type="entry name" value="DExx_box_DNA_helicase_dom_sf"/>
</dbReference>
<evidence type="ECO:0000256" key="8">
    <source>
        <dbReference type="ARBA" id="ARBA00034617"/>
    </source>
</evidence>
<dbReference type="Pfam" id="PF00580">
    <property type="entry name" value="UvrD-helicase"/>
    <property type="match status" value="1"/>
</dbReference>
<comment type="catalytic activity">
    <reaction evidence="8">
        <text>Couples ATP hydrolysis with the unwinding of duplex DNA by translocating in the 3'-5' direction.</text>
        <dbReference type="EC" id="5.6.2.4"/>
    </reaction>
</comment>
<dbReference type="RefSeq" id="WP_375354524.1">
    <property type="nucleotide sequence ID" value="NZ_JBHHMI010000005.1"/>
</dbReference>
<protein>
    <recommendedName>
        <fullName evidence="11">ATP-dependent DNA helicase</fullName>
        <ecNumber evidence="11">5.6.2.4</ecNumber>
    </recommendedName>
</protein>
<dbReference type="InterPro" id="IPR005751">
    <property type="entry name" value="ATP-dep_DNA_helicase_PcrA"/>
</dbReference>
<evidence type="ECO:0000259" key="14">
    <source>
        <dbReference type="PROSITE" id="PS51217"/>
    </source>
</evidence>
<keyword evidence="5 10" id="KW-0067">ATP-binding</keyword>
<evidence type="ECO:0000256" key="3">
    <source>
        <dbReference type="ARBA" id="ARBA00022801"/>
    </source>
</evidence>
<feature type="region of interest" description="Disordered" evidence="12">
    <location>
        <begin position="662"/>
        <end position="727"/>
    </location>
</feature>
<dbReference type="Proteomes" id="UP001580346">
    <property type="component" value="Unassembled WGS sequence"/>
</dbReference>
<evidence type="ECO:0000256" key="2">
    <source>
        <dbReference type="ARBA" id="ARBA00022741"/>
    </source>
</evidence>
<sequence>MQPINIHDAVARLNPQQRQAVEATEGPLLIMAGAGSGKTRVLTHRIAYLIATRKTPPWGILAITFTNKAAREMQERVSKLVGTEGRDIWVSTFHSMCVRILRRDIDRIGFTSNFSILDSTDQLSVIRNCMKDLNIDTKKFEPKAVQSMISTAKNELVTPEMYERKIGDYFEGIVAKVYTMYQKRLKSNNSLDFDDLIMVTIQLFKEVPEVLDFYQKKFQYIHVDEYQDTNRAQYMLTRMLADKHHRICVVGDSDQSIYRWRGADISNIMNFEEDYPEARTILLEQNYRSTSNILNAANEVIAQNSGRKPKKLWTDKEGGAKIKVFRGDSEHDEGYFVASEILKNVKAGKSYSHHAILYRTNAQSRVVEEILIKSDIPYQIVGGIKFYDRKEIKDILAYLRLLSNPDDDISLTRIINVPKRSIGDTTVAKLAAAAAERGISIFRVLQVVDDLGFAGRTRNALVEFYDMIEALNRMVEYLSVTELTEKVLEMSQYRLELQNENTLESRSRLENIDEFLSVTMEFEKNNEDKSLVSFLTDLALIADIDSMNDADEEQQDAVTLMTMHSAKGLEFPIVFIVGMEEGVFPHSRAFLDNEELEEERRLAYVGITRAEQQLFLSCAQMRTLFGRTTANPPSRFLDEIPEELKEDTMVARDRYRRGGNVGGSYGSRGFGSNGGGNFGGGRSLDAMSRSGSTASAASSTSRVTVSTPAAAPKPAGDGGSFAAGDKVQHGKWGTGTIVAVKGTGNDMELQIAFPAPVGVKRLLAGFAPITKVE</sequence>
<dbReference type="InterPro" id="IPR014016">
    <property type="entry name" value="UvrD-like_ATP-bd"/>
</dbReference>
<dbReference type="InterPro" id="IPR014017">
    <property type="entry name" value="DNA_helicase_UvrD-like_C"/>
</dbReference>
<evidence type="ECO:0000256" key="5">
    <source>
        <dbReference type="ARBA" id="ARBA00022840"/>
    </source>
</evidence>
<evidence type="ECO:0000256" key="10">
    <source>
        <dbReference type="PROSITE-ProRule" id="PRU00560"/>
    </source>
</evidence>
<feature type="binding site" evidence="10">
    <location>
        <begin position="32"/>
        <end position="39"/>
    </location>
    <ligand>
        <name>ATP</name>
        <dbReference type="ChEBI" id="CHEBI:30616"/>
    </ligand>
</feature>
<dbReference type="Gene3D" id="1.10.486.10">
    <property type="entry name" value="PCRA, domain 4"/>
    <property type="match status" value="1"/>
</dbReference>
<evidence type="ECO:0000256" key="7">
    <source>
        <dbReference type="ARBA" id="ARBA00023235"/>
    </source>
</evidence>
<evidence type="ECO:0000313" key="15">
    <source>
        <dbReference type="EMBL" id="MFB5266660.1"/>
    </source>
</evidence>
<accession>A0ABV5AR09</accession>
<comment type="similarity">
    <text evidence="1 11">Belongs to the helicase family. UvrD subfamily.</text>
</comment>
<evidence type="ECO:0000256" key="12">
    <source>
        <dbReference type="SAM" id="MobiDB-lite"/>
    </source>
</evidence>
<dbReference type="EC" id="5.6.2.4" evidence="11"/>
<evidence type="ECO:0000313" key="16">
    <source>
        <dbReference type="Proteomes" id="UP001580346"/>
    </source>
</evidence>
<keyword evidence="6 11" id="KW-0238">DNA-binding</keyword>
<dbReference type="EMBL" id="JBHHMI010000005">
    <property type="protein sequence ID" value="MFB5266660.1"/>
    <property type="molecule type" value="Genomic_DNA"/>
</dbReference>
<keyword evidence="2 10" id="KW-0547">Nucleotide-binding</keyword>
<evidence type="ECO:0000256" key="9">
    <source>
        <dbReference type="ARBA" id="ARBA00048988"/>
    </source>
</evidence>
<organism evidence="15 16">
    <name type="scientific">Paenibacillus enshidis</name>
    <dbReference type="NCBI Taxonomy" id="1458439"/>
    <lineage>
        <taxon>Bacteria</taxon>
        <taxon>Bacillati</taxon>
        <taxon>Bacillota</taxon>
        <taxon>Bacilli</taxon>
        <taxon>Bacillales</taxon>
        <taxon>Paenibacillaceae</taxon>
        <taxon>Paenibacillus</taxon>
    </lineage>
</organism>
<evidence type="ECO:0000256" key="6">
    <source>
        <dbReference type="ARBA" id="ARBA00023125"/>
    </source>
</evidence>
<dbReference type="PROSITE" id="PS51217">
    <property type="entry name" value="UVRD_HELICASE_CTER"/>
    <property type="match status" value="1"/>
</dbReference>
<feature type="compositionally biased region" description="Gly residues" evidence="12">
    <location>
        <begin position="662"/>
        <end position="682"/>
    </location>
</feature>
<feature type="domain" description="UvrD-like helicase ATP-binding" evidence="13">
    <location>
        <begin position="11"/>
        <end position="290"/>
    </location>
</feature>
<dbReference type="NCBIfam" id="TIGR01073">
    <property type="entry name" value="pcrA"/>
    <property type="match status" value="1"/>
</dbReference>
<comment type="catalytic activity">
    <reaction evidence="9 11">
        <text>ATP + H2O = ADP + phosphate + H(+)</text>
        <dbReference type="Rhea" id="RHEA:13065"/>
        <dbReference type="ChEBI" id="CHEBI:15377"/>
        <dbReference type="ChEBI" id="CHEBI:15378"/>
        <dbReference type="ChEBI" id="CHEBI:30616"/>
        <dbReference type="ChEBI" id="CHEBI:43474"/>
        <dbReference type="ChEBI" id="CHEBI:456216"/>
        <dbReference type="EC" id="5.6.2.4"/>
    </reaction>
</comment>
<feature type="compositionally biased region" description="Low complexity" evidence="12">
    <location>
        <begin position="688"/>
        <end position="715"/>
    </location>
</feature>
<keyword evidence="4 10" id="KW-0347">Helicase</keyword>
<dbReference type="PANTHER" id="PTHR11070:SF2">
    <property type="entry name" value="ATP-DEPENDENT DNA HELICASE SRS2"/>
    <property type="match status" value="1"/>
</dbReference>
<dbReference type="Gene3D" id="3.40.50.300">
    <property type="entry name" value="P-loop containing nucleotide triphosphate hydrolases"/>
    <property type="match status" value="2"/>
</dbReference>
<dbReference type="SUPFAM" id="SSF52540">
    <property type="entry name" value="P-loop containing nucleoside triphosphate hydrolases"/>
    <property type="match status" value="1"/>
</dbReference>
<evidence type="ECO:0000256" key="11">
    <source>
        <dbReference type="RuleBase" id="RU364053"/>
    </source>
</evidence>
<dbReference type="Gene3D" id="1.10.10.160">
    <property type="match status" value="1"/>
</dbReference>
<evidence type="ECO:0000256" key="4">
    <source>
        <dbReference type="ARBA" id="ARBA00022806"/>
    </source>
</evidence>
<dbReference type="CDD" id="cd17932">
    <property type="entry name" value="DEXQc_UvrD"/>
    <property type="match status" value="1"/>
</dbReference>
<dbReference type="PANTHER" id="PTHR11070">
    <property type="entry name" value="UVRD / RECB / PCRA DNA HELICASE FAMILY MEMBER"/>
    <property type="match status" value="1"/>
</dbReference>
<dbReference type="InterPro" id="IPR000212">
    <property type="entry name" value="DNA_helicase_UvrD/REP"/>
</dbReference>
<dbReference type="GO" id="GO:0016787">
    <property type="term" value="F:hydrolase activity"/>
    <property type="evidence" value="ECO:0007669"/>
    <property type="project" value="UniProtKB-KW"/>
</dbReference>
<keyword evidence="7" id="KW-0413">Isomerase</keyword>
<feature type="domain" description="UvrD-like helicase C-terminal" evidence="14">
    <location>
        <begin position="291"/>
        <end position="568"/>
    </location>
</feature>
<proteinExistence type="inferred from homology"/>